<reference evidence="1 2" key="1">
    <citation type="submission" date="2020-05" db="EMBL/GenBank/DDBJ databases">
        <title>Genome Sequencing of Type Strains.</title>
        <authorList>
            <person name="Lemaire J.F."/>
            <person name="Inderbitzin P."/>
            <person name="Gregorio O.A."/>
            <person name="Collins S.B."/>
            <person name="Wespe N."/>
            <person name="Knight-Connoni V."/>
        </authorList>
    </citation>
    <scope>NUCLEOTIDE SEQUENCE [LARGE SCALE GENOMIC DNA]</scope>
    <source>
        <strain evidence="1 2">ATCC 25174</strain>
    </source>
</reference>
<protein>
    <submittedName>
        <fullName evidence="1">Uncharacterized protein</fullName>
    </submittedName>
</protein>
<gene>
    <name evidence="1" type="ORF">HP550_06690</name>
</gene>
<comment type="caution">
    <text evidence="1">The sequence shown here is derived from an EMBL/GenBank/DDBJ whole genome shotgun (WGS) entry which is preliminary data.</text>
</comment>
<name>A0A7Y5ZZG5_9CELL</name>
<evidence type="ECO:0000313" key="2">
    <source>
        <dbReference type="Proteomes" id="UP000565724"/>
    </source>
</evidence>
<organism evidence="1 2">
    <name type="scientific">Cellulomonas humilata</name>
    <dbReference type="NCBI Taxonomy" id="144055"/>
    <lineage>
        <taxon>Bacteria</taxon>
        <taxon>Bacillati</taxon>
        <taxon>Actinomycetota</taxon>
        <taxon>Actinomycetes</taxon>
        <taxon>Micrococcales</taxon>
        <taxon>Cellulomonadaceae</taxon>
        <taxon>Cellulomonas</taxon>
    </lineage>
</organism>
<dbReference type="EMBL" id="JABMCI010000056">
    <property type="protein sequence ID" value="NUU16936.1"/>
    <property type="molecule type" value="Genomic_DNA"/>
</dbReference>
<keyword evidence="2" id="KW-1185">Reference proteome</keyword>
<evidence type="ECO:0000313" key="1">
    <source>
        <dbReference type="EMBL" id="NUU16936.1"/>
    </source>
</evidence>
<proteinExistence type="predicted"/>
<dbReference type="AlphaFoldDB" id="A0A7Y5ZZG5"/>
<accession>A0A7Y5ZZG5</accession>
<sequence>MDHLVDLDVLASRLRPVVSEWRSRSGIDVGPLTWRDELASWPQPILTDRSSIEVPESVGLRVRRGQVDELEVCVWTGGWADVGYVRDDQVVDRSPHFQDVDGALAVVVENVEDFLARDHAGVSREPGPRNWWIRLTKRSERRSG</sequence>
<dbReference type="RefSeq" id="WP_175346809.1">
    <property type="nucleotide sequence ID" value="NZ_JABMCI010000056.1"/>
</dbReference>
<dbReference type="Proteomes" id="UP000565724">
    <property type="component" value="Unassembled WGS sequence"/>
</dbReference>